<evidence type="ECO:0000313" key="5">
    <source>
        <dbReference type="Proteomes" id="UP000286045"/>
    </source>
</evidence>
<evidence type="ECO:0000256" key="2">
    <source>
        <dbReference type="ARBA" id="ARBA00022857"/>
    </source>
</evidence>
<dbReference type="PANTHER" id="PTHR24320">
    <property type="entry name" value="RETINOL DEHYDROGENASE"/>
    <property type="match status" value="1"/>
</dbReference>
<dbReference type="AlphaFoldDB" id="A0A439CZ48"/>
<keyword evidence="3" id="KW-0560">Oxidoreductase</keyword>
<dbReference type="InterPro" id="IPR036291">
    <property type="entry name" value="NAD(P)-bd_dom_sf"/>
</dbReference>
<name>A0A439CZ48_9PEZI</name>
<organism evidence="4 5">
    <name type="scientific">Xylaria grammica</name>
    <dbReference type="NCBI Taxonomy" id="363999"/>
    <lineage>
        <taxon>Eukaryota</taxon>
        <taxon>Fungi</taxon>
        <taxon>Dikarya</taxon>
        <taxon>Ascomycota</taxon>
        <taxon>Pezizomycotina</taxon>
        <taxon>Sordariomycetes</taxon>
        <taxon>Xylariomycetidae</taxon>
        <taxon>Xylariales</taxon>
        <taxon>Xylariaceae</taxon>
        <taxon>Xylaria</taxon>
    </lineage>
</organism>
<keyword evidence="2" id="KW-0521">NADP</keyword>
<protein>
    <submittedName>
        <fullName evidence="4">Uncharacterized protein</fullName>
    </submittedName>
</protein>
<gene>
    <name evidence="4" type="ORF">EKO27_g7665</name>
</gene>
<dbReference type="SUPFAM" id="SSF51735">
    <property type="entry name" value="NAD(P)-binding Rossmann-fold domains"/>
    <property type="match status" value="1"/>
</dbReference>
<dbReference type="Proteomes" id="UP000286045">
    <property type="component" value="Unassembled WGS sequence"/>
</dbReference>
<dbReference type="EMBL" id="RYZI01000258">
    <property type="protein sequence ID" value="RWA07440.1"/>
    <property type="molecule type" value="Genomic_DNA"/>
</dbReference>
<dbReference type="Gene3D" id="3.40.50.720">
    <property type="entry name" value="NAD(P)-binding Rossmann-like Domain"/>
    <property type="match status" value="1"/>
</dbReference>
<comment type="caution">
    <text evidence="4">The sequence shown here is derived from an EMBL/GenBank/DDBJ whole genome shotgun (WGS) entry which is preliminary data.</text>
</comment>
<evidence type="ECO:0000256" key="3">
    <source>
        <dbReference type="ARBA" id="ARBA00023002"/>
    </source>
</evidence>
<keyword evidence="5" id="KW-1185">Reference proteome</keyword>
<reference evidence="4 5" key="1">
    <citation type="submission" date="2018-12" db="EMBL/GenBank/DDBJ databases">
        <title>Draft genome sequence of Xylaria grammica IHI A82.</title>
        <authorList>
            <person name="Buettner E."/>
            <person name="Kellner H."/>
        </authorList>
    </citation>
    <scope>NUCLEOTIDE SEQUENCE [LARGE SCALE GENOMIC DNA]</scope>
    <source>
        <strain evidence="4 5">IHI A82</strain>
    </source>
</reference>
<proteinExistence type="inferred from homology"/>
<comment type="similarity">
    <text evidence="1">Belongs to the short-chain dehydrogenases/reductases (SDR) family.</text>
</comment>
<dbReference type="PANTHER" id="PTHR24320:SF236">
    <property type="entry name" value="SHORT-CHAIN DEHYDROGENASE-RELATED"/>
    <property type="match status" value="1"/>
</dbReference>
<dbReference type="STRING" id="363999.A0A439CZ48"/>
<sequence>MMKLPPLPKVGSSDMHDVAHERISGGAVQEYKQDPGGIYIVHNAEAAITRIETFYSKGQEGRAEYTLGSLEFVEIDLLDLASVKRAAEDFSSREGPDGRLDVLFNNAGTGALKNAPSSPQGHEYHFSINVSGGFLLTRLLAPILSRTACNLPPNSVRVVWSASVMVDMMSPESGINPQFLRDTRTVQDVAELYATSKAAGWFLASEFARRQVSSNSGVVSVAGNPGDYVTNVWRHTSTMVYYFFRPVLRAPVHGAKTYLWMAFPPSVTVEEASAGRYAICDGRWHPAPRDDLGHSNLPTFCFHISSFGVLNTSRRTFVLPTTADSKFRSFRVEDPFKGRLQSSKRDV</sequence>
<dbReference type="GO" id="GO:0016491">
    <property type="term" value="F:oxidoreductase activity"/>
    <property type="evidence" value="ECO:0007669"/>
    <property type="project" value="UniProtKB-KW"/>
</dbReference>
<evidence type="ECO:0000313" key="4">
    <source>
        <dbReference type="EMBL" id="RWA07440.1"/>
    </source>
</evidence>
<accession>A0A439CZ48</accession>
<evidence type="ECO:0000256" key="1">
    <source>
        <dbReference type="ARBA" id="ARBA00006484"/>
    </source>
</evidence>